<dbReference type="Pfam" id="PF10441">
    <property type="entry name" value="Urb2"/>
    <property type="match status" value="1"/>
</dbReference>
<dbReference type="EMBL" id="KV441392">
    <property type="protein sequence ID" value="OAF59917.1"/>
    <property type="molecule type" value="Genomic_DNA"/>
</dbReference>
<dbReference type="InterPro" id="IPR052609">
    <property type="entry name" value="Ribosome_Biogenesis_Reg"/>
</dbReference>
<name>A0A177ACW6_9PEZI</name>
<evidence type="ECO:0000313" key="3">
    <source>
        <dbReference type="EMBL" id="OAF59917.1"/>
    </source>
</evidence>
<dbReference type="PANTHER" id="PTHR15682:SF2">
    <property type="entry name" value="UNHEALTHY RIBOSOME BIOGENESIS PROTEIN 2 HOMOLOG"/>
    <property type="match status" value="1"/>
</dbReference>
<gene>
    <name evidence="3" type="ORF">VC83_03048</name>
</gene>
<dbReference type="PANTHER" id="PTHR15682">
    <property type="entry name" value="UNHEALTHY RIBOSOME BIOGENESIS PROTEIN 2 HOMOLOG"/>
    <property type="match status" value="1"/>
</dbReference>
<dbReference type="GO" id="GO:0005730">
    <property type="term" value="C:nucleolus"/>
    <property type="evidence" value="ECO:0007669"/>
    <property type="project" value="TreeGrafter"/>
</dbReference>
<feature type="domain" description="Nucleolar 27S pre-rRNA processing Urb2/Npa2 C-terminal" evidence="2">
    <location>
        <begin position="1171"/>
        <end position="1372"/>
    </location>
</feature>
<dbReference type="VEuPathDB" id="FungiDB:GMDG_06602"/>
<dbReference type="RefSeq" id="XP_024325200.1">
    <property type="nucleotide sequence ID" value="XM_024466697.1"/>
</dbReference>
<evidence type="ECO:0000256" key="1">
    <source>
        <dbReference type="SAM" id="MobiDB-lite"/>
    </source>
</evidence>
<organism evidence="3">
    <name type="scientific">Pseudogymnoascus destructans</name>
    <dbReference type="NCBI Taxonomy" id="655981"/>
    <lineage>
        <taxon>Eukaryota</taxon>
        <taxon>Fungi</taxon>
        <taxon>Dikarya</taxon>
        <taxon>Ascomycota</taxon>
        <taxon>Pezizomycotina</taxon>
        <taxon>Leotiomycetes</taxon>
        <taxon>Thelebolales</taxon>
        <taxon>Thelebolaceae</taxon>
        <taxon>Pseudogymnoascus</taxon>
    </lineage>
</organism>
<dbReference type="GO" id="GO:0042254">
    <property type="term" value="P:ribosome biogenesis"/>
    <property type="evidence" value="ECO:0007669"/>
    <property type="project" value="TreeGrafter"/>
</dbReference>
<dbReference type="GeneID" id="36286125"/>
<evidence type="ECO:0000259" key="2">
    <source>
        <dbReference type="Pfam" id="PF10441"/>
    </source>
</evidence>
<dbReference type="OrthoDB" id="160374at2759"/>
<sequence>MTMAKEAQTKLAELEKEDAPIAEQLEQAGQFAGIEWLDFLQTAITTPGEARTGNFHGREEWVLRWLLKKLGSEEARRCPQAWRLLRCLVQRVPVPTAARCLNERKGVGMLRLGSEEAVGRRKMERKEEEVLKADKSGSRKRKRGEEVVTNGNIEEETYDVAEAMHEVLEQIVGLATPEEQLEGEAFAAEYMKSVTRLAPEESAKLLGSWLELCRLTRDRGDEAQLAAWLTPFIETWKARMDGGDDSLLFSTHCLEPLLNLSSSPELLPQWQTQLEQLLSRNIILPARNAYTASKTTDVLASFVTNAVAARPDLAPVLFENAIHSLQPNSTHRSRTQDAAWLQALFRVLSDACPTDQREVKNGAINKMMKMCLEHKIPLDIDLLRSITWECGLHSEGTDEEIIATVIALDGLVFTIPNVVEKDLLKELLSRITLLSTTPEWPDKADTYVDKILVPLMGDFAKARDLTGFINHWYEQLVAFDSIISERPSKHELGHFGAWEDDALLAKLKEIMEASLTSEQIKSVLDGIREKTGSPGPALVMMDAVAGALTREETVGTTELPLWAFSWAMAHKDVPERYKLRQPQILTHIMDATSLTAFQKQWGSEADMANHVSNARIIVTTSNSLVELFRSAASQHTLLSLVNKELANEKLVLAMNDVTQSFFKEDAIPWFAPSGKGSKKKDAARRSIAIKLQTPDTAFALAKIILVDYPKLIKVVAAPVKNGEPVLQTLFWLASMTTPFSAENSPNGWLRRNNDAFPGLWRTMLKNDDILDDQELIEIIIDIILKSGTHESNPIESRSSCNGFAIECLNSLPIEVFKRSIRERVLKAWPPAAPEPSLNDTKTLAYRMSNIDAAVISLKMKMMERPTIYEGFTYKDLDSISQAISELSPGPRAPLDAFAEYARRTLGHIGDTIGQAKSDTFVRDMLTELRLRGPDDSSKSTIGCGRIQLAVVFLSFLASNESRVLKVEGVTAEKISEIKTAFRDEFVSNLRRLVQKPSKLKRETDERSMSLYSTIRALENPVLEVGPRSLPHLYDDATTCAKDVEERNPALASQIKTFFITHTAEPSKVEESDLFDEDVTTSAGRVAIMRAMQAKTATMGESEKRDLVVRGLLPGSAQNLDKLLAIHYVLESCEDQSPPSTAADAKNSLSTIYTSLTKTLISPPSLPHLSLLTSILSHTLRTKPRCITQHAIESTLAAIPAHLSRPRFSPARTHTHLTSLLGVLLTTHRLSVTSRAPLLNLALLALLAPLFTAELGAKHAEAYTRLLTTIADPAATAVRASTATPLVSATAKAKRQAGAHLPVIVGAYVKLSLDPSSRMQLAVREELKRGLWTVFSAMGAEGRKVLGEEMDRSGRDVLRGLIGEWVRFGKWKGN</sequence>
<feature type="compositionally biased region" description="Basic and acidic residues" evidence="1">
    <location>
        <begin position="123"/>
        <end position="137"/>
    </location>
</feature>
<reference evidence="3" key="1">
    <citation type="submission" date="2016-03" db="EMBL/GenBank/DDBJ databases">
        <title>Updated assembly of Pseudogymnoascus destructans, the fungus causing white-nose syndrome of bats.</title>
        <authorList>
            <person name="Palmer J.M."/>
            <person name="Drees K.P."/>
            <person name="Foster J.T."/>
            <person name="Lindner D.L."/>
        </authorList>
    </citation>
    <scope>NUCLEOTIDE SEQUENCE [LARGE SCALE GENOMIC DNA]</scope>
    <source>
        <strain evidence="3">20631-21</strain>
    </source>
</reference>
<dbReference type="InterPro" id="IPR018849">
    <property type="entry name" value="Urb2/Npa2_C"/>
</dbReference>
<dbReference type="Proteomes" id="UP000077154">
    <property type="component" value="Unassembled WGS sequence"/>
</dbReference>
<protein>
    <recommendedName>
        <fullName evidence="2">Nucleolar 27S pre-rRNA processing Urb2/Npa2 C-terminal domain-containing protein</fullName>
    </recommendedName>
</protein>
<feature type="region of interest" description="Disordered" evidence="1">
    <location>
        <begin position="123"/>
        <end position="148"/>
    </location>
</feature>
<proteinExistence type="predicted"/>
<accession>A0A177ACW6</accession>
<dbReference type="eggNOG" id="ENOG502QTEB">
    <property type="taxonomic scope" value="Eukaryota"/>
</dbReference>